<dbReference type="Pfam" id="PF01370">
    <property type="entry name" value="Epimerase"/>
    <property type="match status" value="1"/>
</dbReference>
<protein>
    <submittedName>
        <fullName evidence="4">NAD(P)-binding protein</fullName>
    </submittedName>
</protein>
<evidence type="ECO:0000313" key="4">
    <source>
        <dbReference type="EMBL" id="ODV81307.1"/>
    </source>
</evidence>
<dbReference type="Gene3D" id="3.40.50.720">
    <property type="entry name" value="NAD(P)-binding Rossmann-like Domain"/>
    <property type="match status" value="1"/>
</dbReference>
<dbReference type="RefSeq" id="XP_020066429.1">
    <property type="nucleotide sequence ID" value="XM_020210869.1"/>
</dbReference>
<dbReference type="SUPFAM" id="SSF51735">
    <property type="entry name" value="NAD(P)-binding Rossmann-fold domains"/>
    <property type="match status" value="1"/>
</dbReference>
<dbReference type="AlphaFoldDB" id="A0A1E4SPG0"/>
<evidence type="ECO:0000313" key="5">
    <source>
        <dbReference type="Proteomes" id="UP000094285"/>
    </source>
</evidence>
<dbReference type="FunFam" id="3.40.50.720:FF:000191">
    <property type="entry name" value="Methylglyoxal reductase (NADPH-dependent)"/>
    <property type="match status" value="1"/>
</dbReference>
<evidence type="ECO:0000259" key="3">
    <source>
        <dbReference type="Pfam" id="PF01370"/>
    </source>
</evidence>
<comment type="similarity">
    <text evidence="2">Belongs to the NAD(P)-dependent epimerase/dehydratase family. Dihydroflavonol-4-reductase subfamily.</text>
</comment>
<reference evidence="5" key="1">
    <citation type="submission" date="2016-05" db="EMBL/GenBank/DDBJ databases">
        <title>Comparative genomics of biotechnologically important yeasts.</title>
        <authorList>
            <consortium name="DOE Joint Genome Institute"/>
            <person name="Riley R."/>
            <person name="Haridas S."/>
            <person name="Wolfe K.H."/>
            <person name="Lopes M.R."/>
            <person name="Hittinger C.T."/>
            <person name="Goker M."/>
            <person name="Salamov A."/>
            <person name="Wisecaver J."/>
            <person name="Long T.M."/>
            <person name="Aerts A.L."/>
            <person name="Barry K."/>
            <person name="Choi C."/>
            <person name="Clum A."/>
            <person name="Coughlan A.Y."/>
            <person name="Deshpande S."/>
            <person name="Douglass A.P."/>
            <person name="Hanson S.J."/>
            <person name="Klenk H.-P."/>
            <person name="Labutti K."/>
            <person name="Lapidus A."/>
            <person name="Lindquist E."/>
            <person name="Lipzen A."/>
            <person name="Meier-Kolthoff J.P."/>
            <person name="Ohm R.A."/>
            <person name="Otillar R.P."/>
            <person name="Pangilinan J."/>
            <person name="Peng Y."/>
            <person name="Rokas A."/>
            <person name="Rosa C.A."/>
            <person name="Scheuner C."/>
            <person name="Sibirny A.A."/>
            <person name="Slot J.C."/>
            <person name="Stielow J.B."/>
            <person name="Sun H."/>
            <person name="Kurtzman C.P."/>
            <person name="Blackwell M."/>
            <person name="Grigoriev I.V."/>
            <person name="Jeffries T.W."/>
        </authorList>
    </citation>
    <scope>NUCLEOTIDE SEQUENCE [LARGE SCALE GENOMIC DNA]</scope>
    <source>
        <strain evidence="5">NRRL Y-17324</strain>
    </source>
</reference>
<proteinExistence type="inferred from homology"/>
<keyword evidence="1" id="KW-0560">Oxidoreductase</keyword>
<evidence type="ECO:0000256" key="2">
    <source>
        <dbReference type="ARBA" id="ARBA00023445"/>
    </source>
</evidence>
<dbReference type="OrthoDB" id="2735536at2759"/>
<accession>A0A1E4SPG0</accession>
<feature type="domain" description="NAD-dependent epimerase/dehydratase" evidence="3">
    <location>
        <begin position="4"/>
        <end position="255"/>
    </location>
</feature>
<dbReference type="InterPro" id="IPR036291">
    <property type="entry name" value="NAD(P)-bd_dom_sf"/>
</dbReference>
<organism evidence="4 5">
    <name type="scientific">Suhomyces tanzawaensis NRRL Y-17324</name>
    <dbReference type="NCBI Taxonomy" id="984487"/>
    <lineage>
        <taxon>Eukaryota</taxon>
        <taxon>Fungi</taxon>
        <taxon>Dikarya</taxon>
        <taxon>Ascomycota</taxon>
        <taxon>Saccharomycotina</taxon>
        <taxon>Pichiomycetes</taxon>
        <taxon>Debaryomycetaceae</taxon>
        <taxon>Suhomyces</taxon>
    </lineage>
</organism>
<dbReference type="EMBL" id="KV453910">
    <property type="protein sequence ID" value="ODV81307.1"/>
    <property type="molecule type" value="Genomic_DNA"/>
</dbReference>
<dbReference type="STRING" id="984487.A0A1E4SPG0"/>
<dbReference type="InterPro" id="IPR050425">
    <property type="entry name" value="NAD(P)_dehydrat-like"/>
</dbReference>
<dbReference type="InterPro" id="IPR001509">
    <property type="entry name" value="Epimerase_deHydtase"/>
</dbReference>
<dbReference type="PANTHER" id="PTHR10366:SF564">
    <property type="entry name" value="STEROL-4-ALPHA-CARBOXYLATE 3-DEHYDROGENASE, DECARBOXYLATING"/>
    <property type="match status" value="1"/>
</dbReference>
<dbReference type="GO" id="GO:0016616">
    <property type="term" value="F:oxidoreductase activity, acting on the CH-OH group of donors, NAD or NADP as acceptor"/>
    <property type="evidence" value="ECO:0007669"/>
    <property type="project" value="TreeGrafter"/>
</dbReference>
<evidence type="ECO:0000256" key="1">
    <source>
        <dbReference type="ARBA" id="ARBA00023002"/>
    </source>
</evidence>
<dbReference type="PANTHER" id="PTHR10366">
    <property type="entry name" value="NAD DEPENDENT EPIMERASE/DEHYDRATASE"/>
    <property type="match status" value="1"/>
</dbReference>
<sequence>MSSVFISGASGYLAQHIFKLLIANGYKVVGSVRSEAKGEYLKTLFTENFEYAVVPDIAVEGAFDEALKSHPEVVAFFHTASPFNFDDDGIEEKLLKPAVGGTRNCFVSAKAYGKNLKRFILTSSYAANAWSYLVDKTIPEDVRTTEETWTEISYEQAQINGYTGYHASKALAEKEAWKFIKEEKPDFELVAINPVYIFGPQAFDSEVKDTMNVSAEVINQFLKLKSTDPLPIVKGLQVDVRDVAKAHLFGLERDDYIGQRVIVQHCAFSQQTIANILNEKYPELNLPKGDPESEPESIKRVVHGDLDDSNSKKLLGLKEIDLVQTVVDSVDQILRAKKAASAETQTLSVHIITINKASFIVIRFRSWF</sequence>
<name>A0A1E4SPG0_9ASCO</name>
<dbReference type="GeneID" id="30985005"/>
<dbReference type="Proteomes" id="UP000094285">
    <property type="component" value="Unassembled WGS sequence"/>
</dbReference>
<gene>
    <name evidence="4" type="ORF">CANTADRAFT_63136</name>
</gene>
<keyword evidence="5" id="KW-1185">Reference proteome</keyword>